<dbReference type="Proteomes" id="UP000314294">
    <property type="component" value="Unassembled WGS sequence"/>
</dbReference>
<name>A0A4Z2GGA1_9TELE</name>
<organism evidence="2 3">
    <name type="scientific">Liparis tanakae</name>
    <name type="common">Tanaka's snailfish</name>
    <dbReference type="NCBI Taxonomy" id="230148"/>
    <lineage>
        <taxon>Eukaryota</taxon>
        <taxon>Metazoa</taxon>
        <taxon>Chordata</taxon>
        <taxon>Craniata</taxon>
        <taxon>Vertebrata</taxon>
        <taxon>Euteleostomi</taxon>
        <taxon>Actinopterygii</taxon>
        <taxon>Neopterygii</taxon>
        <taxon>Teleostei</taxon>
        <taxon>Neoteleostei</taxon>
        <taxon>Acanthomorphata</taxon>
        <taxon>Eupercaria</taxon>
        <taxon>Perciformes</taxon>
        <taxon>Cottioidei</taxon>
        <taxon>Cottales</taxon>
        <taxon>Liparidae</taxon>
        <taxon>Liparis</taxon>
    </lineage>
</organism>
<keyword evidence="3" id="KW-1185">Reference proteome</keyword>
<dbReference type="EMBL" id="SRLO01000547">
    <property type="protein sequence ID" value="TNN52449.1"/>
    <property type="molecule type" value="Genomic_DNA"/>
</dbReference>
<gene>
    <name evidence="2" type="ORF">EYF80_037349</name>
</gene>
<reference evidence="2 3" key="1">
    <citation type="submission" date="2019-03" db="EMBL/GenBank/DDBJ databases">
        <title>First draft genome of Liparis tanakae, snailfish: a comprehensive survey of snailfish specific genes.</title>
        <authorList>
            <person name="Kim W."/>
            <person name="Song I."/>
            <person name="Jeong J.-H."/>
            <person name="Kim D."/>
            <person name="Kim S."/>
            <person name="Ryu S."/>
            <person name="Song J.Y."/>
            <person name="Lee S.K."/>
        </authorList>
    </citation>
    <scope>NUCLEOTIDE SEQUENCE [LARGE SCALE GENOMIC DNA]</scope>
    <source>
        <tissue evidence="2">Muscle</tissue>
    </source>
</reference>
<evidence type="ECO:0000313" key="2">
    <source>
        <dbReference type="EMBL" id="TNN52449.1"/>
    </source>
</evidence>
<dbReference type="AlphaFoldDB" id="A0A4Z2GGA1"/>
<evidence type="ECO:0000256" key="1">
    <source>
        <dbReference type="SAM" id="MobiDB-lite"/>
    </source>
</evidence>
<feature type="compositionally biased region" description="Low complexity" evidence="1">
    <location>
        <begin position="93"/>
        <end position="103"/>
    </location>
</feature>
<evidence type="ECO:0000313" key="3">
    <source>
        <dbReference type="Proteomes" id="UP000314294"/>
    </source>
</evidence>
<sequence>MYGAHVDTWRYVSGVLSSRSSTELCTPVALLSVGSVLQCSAELCCPHNLSLLCPKQDAPGTVRQTAEDCRCVCDCTAEEEEEEEAEGEHALQGRRGTQSSSGSARIGRHQTTAVGSGRANAAQTSTASAMAQAAKHLRKNKDLEAQLEQERKEKEEERVKKRSRSRDKKRKLSRVLTCPSGVSPSSRSWQVGLLASRGYPLDLESLVQWIRGAAAETEPVTGSSSTCLPVALWIPETDDSAQQARLRHSLMLMEPGRSLSESSSWLDNKCCWGRLAGMQPTLV</sequence>
<accession>A0A4Z2GGA1</accession>
<protein>
    <submittedName>
        <fullName evidence="2">Uncharacterized protein</fullName>
    </submittedName>
</protein>
<comment type="caution">
    <text evidence="2">The sequence shown here is derived from an EMBL/GenBank/DDBJ whole genome shotgun (WGS) entry which is preliminary data.</text>
</comment>
<feature type="compositionally biased region" description="Low complexity" evidence="1">
    <location>
        <begin position="119"/>
        <end position="134"/>
    </location>
</feature>
<proteinExistence type="predicted"/>
<feature type="compositionally biased region" description="Basic residues" evidence="1">
    <location>
        <begin position="160"/>
        <end position="173"/>
    </location>
</feature>
<feature type="region of interest" description="Disordered" evidence="1">
    <location>
        <begin position="83"/>
        <end position="179"/>
    </location>
</feature>
<feature type="compositionally biased region" description="Basic and acidic residues" evidence="1">
    <location>
        <begin position="140"/>
        <end position="159"/>
    </location>
</feature>